<evidence type="ECO:0000313" key="3">
    <source>
        <dbReference type="EMBL" id="PPQ81490.1"/>
    </source>
</evidence>
<dbReference type="OrthoDB" id="2657661at2759"/>
<feature type="transmembrane region" description="Helical" evidence="2">
    <location>
        <begin position="532"/>
        <end position="549"/>
    </location>
</feature>
<feature type="transmembrane region" description="Helical" evidence="2">
    <location>
        <begin position="617"/>
        <end position="638"/>
    </location>
</feature>
<evidence type="ECO:0000313" key="4">
    <source>
        <dbReference type="Proteomes" id="UP000283269"/>
    </source>
</evidence>
<keyword evidence="4" id="KW-1185">Reference proteome</keyword>
<reference evidence="3 4" key="1">
    <citation type="journal article" date="2018" name="Evol. Lett.">
        <title>Horizontal gene cluster transfer increased hallucinogenic mushroom diversity.</title>
        <authorList>
            <person name="Reynolds H.T."/>
            <person name="Vijayakumar V."/>
            <person name="Gluck-Thaler E."/>
            <person name="Korotkin H.B."/>
            <person name="Matheny P.B."/>
            <person name="Slot J.C."/>
        </authorList>
    </citation>
    <scope>NUCLEOTIDE SEQUENCE [LARGE SCALE GENOMIC DNA]</scope>
    <source>
        <strain evidence="3 4">2631</strain>
    </source>
</reference>
<name>A0A409WSK0_PSICY</name>
<dbReference type="EMBL" id="NHYD01003246">
    <property type="protein sequence ID" value="PPQ81490.1"/>
    <property type="molecule type" value="Genomic_DNA"/>
</dbReference>
<evidence type="ECO:0000256" key="1">
    <source>
        <dbReference type="SAM" id="MobiDB-lite"/>
    </source>
</evidence>
<dbReference type="InParanoid" id="A0A409WSK0"/>
<keyword evidence="2" id="KW-0472">Membrane</keyword>
<gene>
    <name evidence="3" type="ORF">CVT25_015662</name>
</gene>
<feature type="transmembrane region" description="Helical" evidence="2">
    <location>
        <begin position="495"/>
        <end position="512"/>
    </location>
</feature>
<dbReference type="AlphaFoldDB" id="A0A409WSK0"/>
<evidence type="ECO:0008006" key="5">
    <source>
        <dbReference type="Google" id="ProtNLM"/>
    </source>
</evidence>
<feature type="region of interest" description="Disordered" evidence="1">
    <location>
        <begin position="174"/>
        <end position="212"/>
    </location>
</feature>
<sequence length="667" mass="75572">MGVKPLIRLLQIFIATRKKFSNVLSYLLSQTGTRILQNVAFLVSVLRAKWNSRSHVVARGPGDKPTSSIPATKDDPFFSNAEQETGLEYSLTTNGEVISTDNAAFSSYPSSSTPANRFSTSWTQLHFRPQTETVISEARSTSTVIEMSEFSSRWESNVTSRLILSQAGTTTFFNHPRITPMMPEGSRRYKERSSREKRGRKFNSHLSTNTAKHPLSPGWAQCTHPEGGIYFCNKDKRIFTDANIYDTLIFQQMLEDISTIEEFISTHSITLPRNCDLALDVTYNNACQEIQTVYYFVHHPSRSIFFLDNYEAPWCELKGINSSSHLREELEAQYWLYLQLYPQAFEISSTLIYELRDTVLHFIGDSMSSQASATIYSLDELYKILTLIDNLEKNQGRESNGAVGLLSRLMHSFAQSRVYDSHGEVQNRLKNEVQVATYAVQTPQRTWFIKIVSPLLFSAPNLYLRTLRRMWVIGATHTSVWDQGVTRLRHEWREFIFWSILLLIANAALLGIRDVGLRHLDLEHRSGAQISSYVSVVFAIGSIFLGLIFREHILTSSRDLIGDVNAYTARRAYSLVGIEARAIVYSLPYVLLMWSVIAFATAFAFLCFQDTRRVTRIVAGIFAGVVAILVVIGISISWERYSEPAPARSVDSNSRSKTPEKVNAAEV</sequence>
<feature type="region of interest" description="Disordered" evidence="1">
    <location>
        <begin position="645"/>
        <end position="667"/>
    </location>
</feature>
<accession>A0A409WSK0</accession>
<dbReference type="Proteomes" id="UP000283269">
    <property type="component" value="Unassembled WGS sequence"/>
</dbReference>
<comment type="caution">
    <text evidence="3">The sequence shown here is derived from an EMBL/GenBank/DDBJ whole genome shotgun (WGS) entry which is preliminary data.</text>
</comment>
<keyword evidence="2" id="KW-1133">Transmembrane helix</keyword>
<organism evidence="3 4">
    <name type="scientific">Psilocybe cyanescens</name>
    <dbReference type="NCBI Taxonomy" id="93625"/>
    <lineage>
        <taxon>Eukaryota</taxon>
        <taxon>Fungi</taxon>
        <taxon>Dikarya</taxon>
        <taxon>Basidiomycota</taxon>
        <taxon>Agaricomycotina</taxon>
        <taxon>Agaricomycetes</taxon>
        <taxon>Agaricomycetidae</taxon>
        <taxon>Agaricales</taxon>
        <taxon>Agaricineae</taxon>
        <taxon>Strophariaceae</taxon>
        <taxon>Psilocybe</taxon>
    </lineage>
</organism>
<protein>
    <recommendedName>
        <fullName evidence="5">WW domain-containing protein</fullName>
    </recommendedName>
</protein>
<feature type="compositionally biased region" description="Basic and acidic residues" evidence="1">
    <location>
        <begin position="185"/>
        <end position="196"/>
    </location>
</feature>
<proteinExistence type="predicted"/>
<evidence type="ECO:0000256" key="2">
    <source>
        <dbReference type="SAM" id="Phobius"/>
    </source>
</evidence>
<keyword evidence="2" id="KW-0812">Transmembrane</keyword>
<feature type="transmembrane region" description="Helical" evidence="2">
    <location>
        <begin position="582"/>
        <end position="605"/>
    </location>
</feature>